<evidence type="ECO:0000313" key="3">
    <source>
        <dbReference type="EMBL" id="ROR29515.1"/>
    </source>
</evidence>
<feature type="signal peptide" evidence="2">
    <location>
        <begin position="1"/>
        <end position="26"/>
    </location>
</feature>
<dbReference type="Pfam" id="PF07813">
    <property type="entry name" value="LTXXQ"/>
    <property type="match status" value="1"/>
</dbReference>
<dbReference type="AlphaFoldDB" id="A0A3N1XSA4"/>
<keyword evidence="2" id="KW-0732">Signal</keyword>
<feature type="region of interest" description="Disordered" evidence="1">
    <location>
        <begin position="27"/>
        <end position="54"/>
    </location>
</feature>
<dbReference type="GO" id="GO:0042597">
    <property type="term" value="C:periplasmic space"/>
    <property type="evidence" value="ECO:0007669"/>
    <property type="project" value="InterPro"/>
</dbReference>
<evidence type="ECO:0000313" key="4">
    <source>
        <dbReference type="Proteomes" id="UP000276634"/>
    </source>
</evidence>
<sequence length="214" mass="22258">MKNRTRNALALATAAALGLAAATAFSHPGDAEGPRGWGGWSERGPMGGMMGGPAQGMMGGMMGHMMGGHMMGGMEGPQDMGPGHPFGGPGKGPCPGAGGMPGMGSDAEAMQAQVAQAAEARLDRLRAQLGIRPDQEAAWNAYADAVKALQTFRAEAPRGAGRALEAEGRLRLRATRMRQLADRLEALATAREALYEKLDPPQRVAFDAATRHRG</sequence>
<proteinExistence type="predicted"/>
<dbReference type="InterPro" id="IPR012899">
    <property type="entry name" value="LTXXQ"/>
</dbReference>
<gene>
    <name evidence="3" type="ORF">EDC57_2185</name>
</gene>
<feature type="compositionally biased region" description="Gly residues" evidence="1">
    <location>
        <begin position="35"/>
        <end position="54"/>
    </location>
</feature>
<reference evidence="3 4" key="1">
    <citation type="submission" date="2018-11" db="EMBL/GenBank/DDBJ databases">
        <title>Genomic Encyclopedia of Type Strains, Phase IV (KMG-IV): sequencing the most valuable type-strain genomes for metagenomic binning, comparative biology and taxonomic classification.</title>
        <authorList>
            <person name="Goeker M."/>
        </authorList>
    </citation>
    <scope>NUCLEOTIDE SEQUENCE [LARGE SCALE GENOMIC DNA]</scope>
    <source>
        <strain evidence="3 4">DSM 100275</strain>
    </source>
</reference>
<dbReference type="RefSeq" id="WP_123401934.1">
    <property type="nucleotide sequence ID" value="NZ_RJVI01000003.1"/>
</dbReference>
<feature type="chain" id="PRO_5018258981" evidence="2">
    <location>
        <begin position="27"/>
        <end position="214"/>
    </location>
</feature>
<name>A0A3N1XSA4_9GAMM</name>
<dbReference type="EMBL" id="RJVI01000003">
    <property type="protein sequence ID" value="ROR29515.1"/>
    <property type="molecule type" value="Genomic_DNA"/>
</dbReference>
<dbReference type="Proteomes" id="UP000276634">
    <property type="component" value="Unassembled WGS sequence"/>
</dbReference>
<comment type="caution">
    <text evidence="3">The sequence shown here is derived from an EMBL/GenBank/DDBJ whole genome shotgun (WGS) entry which is preliminary data.</text>
</comment>
<keyword evidence="4" id="KW-1185">Reference proteome</keyword>
<protein>
    <submittedName>
        <fullName evidence="3">LTXXQ motif family protein</fullName>
    </submittedName>
</protein>
<accession>A0A3N1XSA4</accession>
<evidence type="ECO:0000256" key="2">
    <source>
        <dbReference type="SAM" id="SignalP"/>
    </source>
</evidence>
<organism evidence="3 4">
    <name type="scientific">Inmirania thermothiophila</name>
    <dbReference type="NCBI Taxonomy" id="1750597"/>
    <lineage>
        <taxon>Bacteria</taxon>
        <taxon>Pseudomonadati</taxon>
        <taxon>Pseudomonadota</taxon>
        <taxon>Gammaproteobacteria</taxon>
        <taxon>Chromatiales</taxon>
        <taxon>Ectothiorhodospiraceae</taxon>
        <taxon>Inmirania</taxon>
    </lineage>
</organism>
<evidence type="ECO:0000256" key="1">
    <source>
        <dbReference type="SAM" id="MobiDB-lite"/>
    </source>
</evidence>